<dbReference type="EMBL" id="QBKR01000001">
    <property type="protein sequence ID" value="PTX65053.1"/>
    <property type="molecule type" value="Genomic_DNA"/>
</dbReference>
<dbReference type="RefSeq" id="WP_108021528.1">
    <property type="nucleotide sequence ID" value="NZ_QBKR01000001.1"/>
</dbReference>
<organism evidence="1 2">
    <name type="scientific">Melghirimyces profundicolus</name>
    <dbReference type="NCBI Taxonomy" id="1242148"/>
    <lineage>
        <taxon>Bacteria</taxon>
        <taxon>Bacillati</taxon>
        <taxon>Bacillota</taxon>
        <taxon>Bacilli</taxon>
        <taxon>Bacillales</taxon>
        <taxon>Thermoactinomycetaceae</taxon>
        <taxon>Melghirimyces</taxon>
    </lineage>
</organism>
<dbReference type="Gene3D" id="3.30.310.120">
    <property type="entry name" value="Rbstp2229 like protein"/>
    <property type="match status" value="1"/>
</dbReference>
<evidence type="ECO:0000313" key="1">
    <source>
        <dbReference type="EMBL" id="PTX65053.1"/>
    </source>
</evidence>
<dbReference type="InterPro" id="IPR036294">
    <property type="entry name" value="Rbstp2229-like_sf"/>
</dbReference>
<dbReference type="SUPFAM" id="SSF111171">
    <property type="entry name" value="Rbstp2229 protein"/>
    <property type="match status" value="1"/>
</dbReference>
<dbReference type="Pfam" id="PF08968">
    <property type="entry name" value="DUF1885"/>
    <property type="match status" value="1"/>
</dbReference>
<keyword evidence="2" id="KW-1185">Reference proteome</keyword>
<reference evidence="1 2" key="1">
    <citation type="submission" date="2018-04" db="EMBL/GenBank/DDBJ databases">
        <title>Genomic Encyclopedia of Archaeal and Bacterial Type Strains, Phase II (KMG-II): from individual species to whole genera.</title>
        <authorList>
            <person name="Goeker M."/>
        </authorList>
    </citation>
    <scope>NUCLEOTIDE SEQUENCE [LARGE SCALE GENOMIC DNA]</scope>
    <source>
        <strain evidence="1 2">DSM 45787</strain>
    </source>
</reference>
<dbReference type="Proteomes" id="UP000244240">
    <property type="component" value="Unassembled WGS sequence"/>
</dbReference>
<gene>
    <name evidence="1" type="ORF">C8P63_101281</name>
</gene>
<comment type="caution">
    <text evidence="1">The sequence shown here is derived from an EMBL/GenBank/DDBJ whole genome shotgun (WGS) entry which is preliminary data.</text>
</comment>
<dbReference type="AlphaFoldDB" id="A0A2T6C9U7"/>
<evidence type="ECO:0000313" key="2">
    <source>
        <dbReference type="Proteomes" id="UP000244240"/>
    </source>
</evidence>
<protein>
    <submittedName>
        <fullName evidence="1">Uncharacterized protein DUF1885</fullName>
    </submittedName>
</protein>
<dbReference type="InterPro" id="IPR015062">
    <property type="entry name" value="DUF1885"/>
</dbReference>
<accession>A0A2T6C9U7</accession>
<sequence length="142" mass="16118">MGKSAYIKLVESSPRQELSLEDVKGELERYIRMTSDTGKQLGWEYASAAFPYTVEEKTTDGTRWLLLKGTEPQLYKHLVIGVGTATDEKMRTAPHIQVVVPTGATHGDTAKANEFCRYLARAFQAELHLFNGRVMYYYPRKP</sequence>
<dbReference type="OrthoDB" id="2966171at2"/>
<proteinExistence type="predicted"/>
<dbReference type="Gene3D" id="1.20.5.850">
    <property type="entry name" value="Rbstp2229 protein"/>
    <property type="match status" value="1"/>
</dbReference>
<name>A0A2T6C9U7_9BACL</name>